<organism evidence="3 4">
    <name type="scientific">Stutzerimonas frequens</name>
    <dbReference type="NCBI Taxonomy" id="2968969"/>
    <lineage>
        <taxon>Bacteria</taxon>
        <taxon>Pseudomonadati</taxon>
        <taxon>Pseudomonadota</taxon>
        <taxon>Gammaproteobacteria</taxon>
        <taxon>Pseudomonadales</taxon>
        <taxon>Pseudomonadaceae</taxon>
        <taxon>Stutzerimonas</taxon>
    </lineage>
</organism>
<protein>
    <submittedName>
        <fullName evidence="3">Replication protein</fullName>
    </submittedName>
</protein>
<gene>
    <name evidence="3" type="ORF">OSV15_16140</name>
</gene>
<dbReference type="InterPro" id="IPR036388">
    <property type="entry name" value="WH-like_DNA-bd_sf"/>
</dbReference>
<dbReference type="RefSeq" id="WP_267930817.1">
    <property type="nucleotide sequence ID" value="NZ_CP113257.1"/>
</dbReference>
<evidence type="ECO:0000313" key="3">
    <source>
        <dbReference type="EMBL" id="WAE51199.1"/>
    </source>
</evidence>
<name>A0AA47DZ42_9GAMM</name>
<feature type="domain" description="Bacteriophage lambda Replication protein O N-terminal" evidence="2">
    <location>
        <begin position="9"/>
        <end position="92"/>
    </location>
</feature>
<reference evidence="3" key="1">
    <citation type="submission" date="2022-11" db="EMBL/GenBank/DDBJ databases">
        <title>Genomic of Pseudomonas TF18.</title>
        <authorList>
            <person name="Liu T."/>
        </authorList>
    </citation>
    <scope>NUCLEOTIDE SEQUENCE</scope>
    <source>
        <strain evidence="3">TF18</strain>
    </source>
</reference>
<dbReference type="Pfam" id="PF04492">
    <property type="entry name" value="Phage_rep_O"/>
    <property type="match status" value="1"/>
</dbReference>
<dbReference type="Gene3D" id="1.10.10.10">
    <property type="entry name" value="Winged helix-like DNA-binding domain superfamily/Winged helix DNA-binding domain"/>
    <property type="match status" value="1"/>
</dbReference>
<sequence length="282" mass="30854">MTNVIQIGNTQRGFTRMDNDLYDALIGADLSGRELRVALAIHRFTVGYNVATARIAAATIAQLANLRREHVSRMVSELIRQRVIYRAGGSKGPIGISPVSEWRIDPKNEDKKAQPKPAQCAISGTSLVPFPAPFKDSKDINTTGVVLRATVEPTQVEPAQKPKAAAKAKAETFTLSNLLLDNPHGASEQVLADWITCRKKMRAAVTATVWKRVNEELSKCVAAGISADDALAEAQEAGWRGFKADWIANRRSNDRRQPSRQANAIPDFHSDDTSWANDLGDL</sequence>
<evidence type="ECO:0000256" key="1">
    <source>
        <dbReference type="SAM" id="MobiDB-lite"/>
    </source>
</evidence>
<proteinExistence type="predicted"/>
<evidence type="ECO:0000313" key="4">
    <source>
        <dbReference type="Proteomes" id="UP001164632"/>
    </source>
</evidence>
<evidence type="ECO:0000259" key="2">
    <source>
        <dbReference type="Pfam" id="PF04492"/>
    </source>
</evidence>
<dbReference type="EMBL" id="CP113257">
    <property type="protein sequence ID" value="WAE51199.1"/>
    <property type="molecule type" value="Genomic_DNA"/>
</dbReference>
<dbReference type="AlphaFoldDB" id="A0AA47DZ42"/>
<dbReference type="InterPro" id="IPR006497">
    <property type="entry name" value="Phage_lambda_VrpO_N"/>
</dbReference>
<feature type="region of interest" description="Disordered" evidence="1">
    <location>
        <begin position="252"/>
        <end position="282"/>
    </location>
</feature>
<dbReference type="GO" id="GO:0006260">
    <property type="term" value="P:DNA replication"/>
    <property type="evidence" value="ECO:0007669"/>
    <property type="project" value="InterPro"/>
</dbReference>
<dbReference type="NCBIfam" id="TIGR01610">
    <property type="entry name" value="phage_O_Nterm"/>
    <property type="match status" value="1"/>
</dbReference>
<dbReference type="Proteomes" id="UP001164632">
    <property type="component" value="Chromosome"/>
</dbReference>
<accession>A0AA47DZ42</accession>